<dbReference type="PIRSF" id="PIRSF001235">
    <property type="entry name" value="Amidase_carbamoylase"/>
    <property type="match status" value="1"/>
</dbReference>
<evidence type="ECO:0000256" key="6">
    <source>
        <dbReference type="ARBA" id="ARBA00023211"/>
    </source>
</evidence>
<feature type="binding site" evidence="8">
    <location>
        <position position="286"/>
    </location>
    <ligand>
        <name>allantoate</name>
        <dbReference type="ChEBI" id="CHEBI:17536"/>
    </ligand>
</feature>
<gene>
    <name evidence="10" type="ORF">DW352_05410</name>
</gene>
<dbReference type="NCBIfam" id="NF006775">
    <property type="entry name" value="PRK09290.2-5"/>
    <property type="match status" value="1"/>
</dbReference>
<feature type="binding site" evidence="7">
    <location>
        <position position="380"/>
    </location>
    <ligand>
        <name>Zn(2+)</name>
        <dbReference type="ChEBI" id="CHEBI:29105"/>
        <label>2</label>
    </ligand>
</feature>
<dbReference type="NCBIfam" id="TIGR01879">
    <property type="entry name" value="hydantase"/>
    <property type="match status" value="1"/>
</dbReference>
<proteinExistence type="inferred from homology"/>
<feature type="binding site" evidence="7">
    <location>
        <position position="123"/>
    </location>
    <ligand>
        <name>Zn(2+)</name>
        <dbReference type="ChEBI" id="CHEBI:29105"/>
        <label>2</label>
    </ligand>
</feature>
<evidence type="ECO:0000256" key="4">
    <source>
        <dbReference type="ARBA" id="ARBA00022723"/>
    </source>
</evidence>
<dbReference type="InterPro" id="IPR010158">
    <property type="entry name" value="Amidase_Cbmase"/>
</dbReference>
<evidence type="ECO:0000313" key="11">
    <source>
        <dbReference type="Proteomes" id="UP000254889"/>
    </source>
</evidence>
<comment type="subunit">
    <text evidence="3">Homodimer.</text>
</comment>
<feature type="binding site" evidence="7">
    <location>
        <position position="80"/>
    </location>
    <ligand>
        <name>Zn(2+)</name>
        <dbReference type="ChEBI" id="CHEBI:29105"/>
        <label>1</label>
    </ligand>
</feature>
<dbReference type="Gene3D" id="3.30.70.360">
    <property type="match status" value="1"/>
</dbReference>
<evidence type="ECO:0000313" key="10">
    <source>
        <dbReference type="EMBL" id="AXK80006.1"/>
    </source>
</evidence>
<comment type="similarity">
    <text evidence="2">Belongs to the peptidase M20 family.</text>
</comment>
<name>A0A345ZSV9_9HYPH</name>
<dbReference type="InterPro" id="IPR002933">
    <property type="entry name" value="Peptidase_M20"/>
</dbReference>
<evidence type="ECO:0000256" key="1">
    <source>
        <dbReference type="ARBA" id="ARBA00001936"/>
    </source>
</evidence>
<dbReference type="OrthoDB" id="9808195at2"/>
<keyword evidence="11" id="KW-1185">Reference proteome</keyword>
<protein>
    <submittedName>
        <fullName evidence="10">Allantoate amidohydrolase</fullName>
    </submittedName>
</protein>
<sequence length="408" mass="43137">MSEVDAAQLGARAEAMIKALGAISAEPGRLVRLFLTPEHRRAADLVAGWMREAGLTVSEDALGTVRGSIGQGPRLLIGSHIDTVIDAGQYDGPLGVIAGILAVSHFGGKPPLPIDVLAFGDEEGSRFPATMASSSACAGVFDTGTLGLADRKGVTLAEAIKAYGKNPDDIAKAAYRKDEVRAYAEVHIEQGPLLEFDGEPLGVVTGIVGQSRWRVTVTGEAGHAGTVPMRMRRDALAGAAEMALMIERVGRDNAASHMVATVGRFDVSPGATNIIPASVTFTIDLRDLDDRLRQSAIDTIRREARAVAEKRDLGVIFEVFHDAAAVASDGKLQQHFADAITALGHKPMRLPSGAGHDAQTMAQLCPSAMMFVRCRRGISHNPAEYASPADMGLAVAALIRFIERFASQ</sequence>
<feature type="binding site" evidence="8">
    <location>
        <position position="273"/>
    </location>
    <ligand>
        <name>allantoate</name>
        <dbReference type="ChEBI" id="CHEBI:17536"/>
    </ligand>
</feature>
<dbReference type="GO" id="GO:0046872">
    <property type="term" value="F:metal ion binding"/>
    <property type="evidence" value="ECO:0007669"/>
    <property type="project" value="UniProtKB-KW"/>
</dbReference>
<dbReference type="Proteomes" id="UP000254889">
    <property type="component" value="Chromosome"/>
</dbReference>
<dbReference type="GO" id="GO:0016813">
    <property type="term" value="F:hydrolase activity, acting on carbon-nitrogen (but not peptide) bonds, in linear amidines"/>
    <property type="evidence" value="ECO:0007669"/>
    <property type="project" value="InterPro"/>
</dbReference>
<evidence type="ECO:0000256" key="5">
    <source>
        <dbReference type="ARBA" id="ARBA00022801"/>
    </source>
</evidence>
<dbReference type="InterPro" id="IPR001261">
    <property type="entry name" value="ArgE/DapE_CS"/>
</dbReference>
<dbReference type="Pfam" id="PF07687">
    <property type="entry name" value="M20_dimer"/>
    <property type="match status" value="1"/>
</dbReference>
<comment type="cofactor">
    <cofactor evidence="7">
        <name>Zn(2+)</name>
        <dbReference type="ChEBI" id="CHEBI:29105"/>
    </cofactor>
    <text evidence="7">Binds 2 Zn(2+) ions per subunit.</text>
</comment>
<dbReference type="AlphaFoldDB" id="A0A345ZSV9"/>
<dbReference type="InterPro" id="IPR036264">
    <property type="entry name" value="Bact_exopeptidase_dim_dom"/>
</dbReference>
<reference evidence="10 11" key="1">
    <citation type="submission" date="2018-07" db="EMBL/GenBank/DDBJ databases">
        <authorList>
            <person name="Quirk P.G."/>
            <person name="Krulwich T.A."/>
        </authorList>
    </citation>
    <scope>NUCLEOTIDE SEQUENCE [LARGE SCALE GENOMIC DNA]</scope>
    <source>
        <strain evidence="10 11">CC-BB4</strain>
    </source>
</reference>
<dbReference type="CDD" id="cd03884">
    <property type="entry name" value="M20_bAS"/>
    <property type="match status" value="1"/>
</dbReference>
<feature type="binding site" evidence="7">
    <location>
        <position position="187"/>
    </location>
    <ligand>
        <name>Zn(2+)</name>
        <dbReference type="ChEBI" id="CHEBI:29105"/>
        <label>1</label>
    </ligand>
</feature>
<dbReference type="SUPFAM" id="SSF55031">
    <property type="entry name" value="Bacterial exopeptidase dimerisation domain"/>
    <property type="match status" value="1"/>
</dbReference>
<organism evidence="10 11">
    <name type="scientific">Pseudolabrys taiwanensis</name>
    <dbReference type="NCBI Taxonomy" id="331696"/>
    <lineage>
        <taxon>Bacteria</taxon>
        <taxon>Pseudomonadati</taxon>
        <taxon>Pseudomonadota</taxon>
        <taxon>Alphaproteobacteria</taxon>
        <taxon>Hyphomicrobiales</taxon>
        <taxon>Xanthobacteraceae</taxon>
        <taxon>Pseudolabrys</taxon>
    </lineage>
</organism>
<keyword evidence="7" id="KW-0862">Zinc</keyword>
<dbReference type="PROSITE" id="PS00758">
    <property type="entry name" value="ARGE_DAPE_CPG2_1"/>
    <property type="match status" value="1"/>
</dbReference>
<dbReference type="RefSeq" id="WP_115689240.1">
    <property type="nucleotide sequence ID" value="NZ_CP031417.1"/>
</dbReference>
<keyword evidence="6" id="KW-0464">Manganese</keyword>
<dbReference type="Pfam" id="PF01546">
    <property type="entry name" value="Peptidase_M20"/>
    <property type="match status" value="1"/>
</dbReference>
<comment type="cofactor">
    <cofactor evidence="1">
        <name>Mn(2+)</name>
        <dbReference type="ChEBI" id="CHEBI:29035"/>
    </cofactor>
</comment>
<accession>A0A345ZSV9</accession>
<keyword evidence="4 7" id="KW-0479">Metal-binding</keyword>
<keyword evidence="5 10" id="KW-0378">Hydrolase</keyword>
<dbReference type="EMBL" id="CP031417">
    <property type="protein sequence ID" value="AXK80006.1"/>
    <property type="molecule type" value="Genomic_DNA"/>
</dbReference>
<evidence type="ECO:0000256" key="7">
    <source>
        <dbReference type="PIRSR" id="PIRSR001235-1"/>
    </source>
</evidence>
<evidence type="ECO:0000256" key="2">
    <source>
        <dbReference type="ARBA" id="ARBA00006153"/>
    </source>
</evidence>
<dbReference type="Gene3D" id="3.40.630.10">
    <property type="entry name" value="Zn peptidases"/>
    <property type="match status" value="1"/>
</dbReference>
<evidence type="ECO:0000259" key="9">
    <source>
        <dbReference type="Pfam" id="PF07687"/>
    </source>
</evidence>
<dbReference type="PANTHER" id="PTHR32494">
    <property type="entry name" value="ALLANTOATE DEIMINASE-RELATED"/>
    <property type="match status" value="1"/>
</dbReference>
<feature type="binding site" evidence="8">
    <location>
        <position position="212"/>
    </location>
    <ligand>
        <name>allantoate</name>
        <dbReference type="ChEBI" id="CHEBI:17536"/>
    </ligand>
</feature>
<dbReference type="SUPFAM" id="SSF53187">
    <property type="entry name" value="Zn-dependent exopeptidases"/>
    <property type="match status" value="1"/>
</dbReference>
<feature type="binding site" evidence="7">
    <location>
        <position position="91"/>
    </location>
    <ligand>
        <name>Zn(2+)</name>
        <dbReference type="ChEBI" id="CHEBI:29105"/>
        <label>1</label>
    </ligand>
</feature>
<dbReference type="KEGG" id="ptaw:DW352_05410"/>
<evidence type="ECO:0000256" key="3">
    <source>
        <dbReference type="ARBA" id="ARBA00011738"/>
    </source>
</evidence>
<dbReference type="PANTHER" id="PTHR32494:SF19">
    <property type="entry name" value="ALLANTOATE DEIMINASE-RELATED"/>
    <property type="match status" value="1"/>
</dbReference>
<evidence type="ECO:0000256" key="8">
    <source>
        <dbReference type="PIRSR" id="PIRSR001235-2"/>
    </source>
</evidence>
<feature type="domain" description="Peptidase M20 dimerisation" evidence="9">
    <location>
        <begin position="207"/>
        <end position="310"/>
    </location>
</feature>
<feature type="binding site" evidence="7">
    <location>
        <position position="91"/>
    </location>
    <ligand>
        <name>Zn(2+)</name>
        <dbReference type="ChEBI" id="CHEBI:29105"/>
        <label>2</label>
    </ligand>
</feature>
<dbReference type="InterPro" id="IPR011650">
    <property type="entry name" value="Peptidase_M20_dimer"/>
</dbReference>